<keyword evidence="4 7" id="KW-0812">Transmembrane</keyword>
<dbReference type="EMBL" id="GG657754">
    <property type="protein sequence ID" value="EFL20476.1"/>
    <property type="molecule type" value="Genomic_DNA"/>
</dbReference>
<dbReference type="GO" id="GO:0005886">
    <property type="term" value="C:plasma membrane"/>
    <property type="evidence" value="ECO:0007669"/>
    <property type="project" value="UniProtKB-SubCell"/>
</dbReference>
<evidence type="ECO:0000256" key="2">
    <source>
        <dbReference type="ARBA" id="ARBA00022448"/>
    </source>
</evidence>
<dbReference type="HOGENOM" id="CLU_016047_1_2_11"/>
<evidence type="ECO:0000256" key="1">
    <source>
        <dbReference type="ARBA" id="ARBA00004651"/>
    </source>
</evidence>
<feature type="transmembrane region" description="Helical" evidence="7">
    <location>
        <begin position="179"/>
        <end position="202"/>
    </location>
</feature>
<dbReference type="STRING" id="457427.SSOG_00188"/>
<reference evidence="9 10" key="1">
    <citation type="submission" date="2009-02" db="EMBL/GenBank/DDBJ databases">
        <title>Annotation of Streptomyces hygroscopicus strain ATCC 53653.</title>
        <authorList>
            <consortium name="The Broad Institute Genome Sequencing Platform"/>
            <consortium name="Broad Institute Microbial Sequencing Center"/>
            <person name="Fischbach M."/>
            <person name="Godfrey P."/>
            <person name="Ward D."/>
            <person name="Young S."/>
            <person name="Zeng Q."/>
            <person name="Koehrsen M."/>
            <person name="Alvarado L."/>
            <person name="Berlin A.M."/>
            <person name="Bochicchio J."/>
            <person name="Borenstein D."/>
            <person name="Chapman S.B."/>
            <person name="Chen Z."/>
            <person name="Engels R."/>
            <person name="Freedman E."/>
            <person name="Gellesch M."/>
            <person name="Goldberg J."/>
            <person name="Griggs A."/>
            <person name="Gujja S."/>
            <person name="Heilman E.R."/>
            <person name="Heiman D.I."/>
            <person name="Hepburn T.A."/>
            <person name="Howarth C."/>
            <person name="Jen D."/>
            <person name="Larson L."/>
            <person name="Lewis B."/>
            <person name="Mehta T."/>
            <person name="Park D."/>
            <person name="Pearson M."/>
            <person name="Richards J."/>
            <person name="Roberts A."/>
            <person name="Saif S."/>
            <person name="Shea T.D."/>
            <person name="Shenoy N."/>
            <person name="Sisk P."/>
            <person name="Stolte C."/>
            <person name="Sykes S.N."/>
            <person name="Thomson T."/>
            <person name="Walk T."/>
            <person name="White J."/>
            <person name="Yandava C."/>
            <person name="Straight P."/>
            <person name="Clardy J."/>
            <person name="Hung D."/>
            <person name="Kolter R."/>
            <person name="Mekalanos J."/>
            <person name="Walker S."/>
            <person name="Walsh C.T."/>
            <person name="Wieland-Brown L.C."/>
            <person name="Haas B."/>
            <person name="Nusbaum C."/>
            <person name="Birren B."/>
        </authorList>
    </citation>
    <scope>NUCLEOTIDE SEQUENCE [LARGE SCALE GENOMIC DNA]</scope>
    <source>
        <strain evidence="9 10">ATCC 53653</strain>
    </source>
</reference>
<feature type="transmembrane region" description="Helical" evidence="7">
    <location>
        <begin position="59"/>
        <end position="80"/>
    </location>
</feature>
<comment type="similarity">
    <text evidence="7">Belongs to the binding-protein-dependent transport system permease family.</text>
</comment>
<dbReference type="Gene3D" id="1.10.3720.10">
    <property type="entry name" value="MetI-like"/>
    <property type="match status" value="1"/>
</dbReference>
<keyword evidence="3" id="KW-1003">Cell membrane</keyword>
<name>D9W7U2_9ACTN</name>
<feature type="transmembrane region" description="Helical" evidence="7">
    <location>
        <begin position="225"/>
        <end position="246"/>
    </location>
</feature>
<dbReference type="SUPFAM" id="SSF161098">
    <property type="entry name" value="MetI-like"/>
    <property type="match status" value="1"/>
</dbReference>
<evidence type="ECO:0000256" key="7">
    <source>
        <dbReference type="RuleBase" id="RU363032"/>
    </source>
</evidence>
<dbReference type="CDD" id="cd06261">
    <property type="entry name" value="TM_PBP2"/>
    <property type="match status" value="1"/>
</dbReference>
<keyword evidence="2 7" id="KW-0813">Transport</keyword>
<evidence type="ECO:0000256" key="6">
    <source>
        <dbReference type="ARBA" id="ARBA00023136"/>
    </source>
</evidence>
<dbReference type="Pfam" id="PF00528">
    <property type="entry name" value="BPD_transp_1"/>
    <property type="match status" value="1"/>
</dbReference>
<feature type="transmembrane region" description="Helical" evidence="7">
    <location>
        <begin position="92"/>
        <end position="112"/>
    </location>
</feature>
<keyword evidence="5 7" id="KW-1133">Transmembrane helix</keyword>
<gene>
    <name evidence="9" type="ORF">SSOG_00188</name>
</gene>
<dbReference type="Proteomes" id="UP000003963">
    <property type="component" value="Unassembled WGS sequence"/>
</dbReference>
<dbReference type="PROSITE" id="PS50928">
    <property type="entry name" value="ABC_TM1"/>
    <property type="match status" value="1"/>
</dbReference>
<evidence type="ECO:0000313" key="10">
    <source>
        <dbReference type="Proteomes" id="UP000003963"/>
    </source>
</evidence>
<protein>
    <submittedName>
        <fullName evidence="9">Sugar permease</fullName>
    </submittedName>
</protein>
<dbReference type="PANTHER" id="PTHR43744">
    <property type="entry name" value="ABC TRANSPORTER PERMEASE PROTEIN MG189-RELATED-RELATED"/>
    <property type="match status" value="1"/>
</dbReference>
<dbReference type="AlphaFoldDB" id="D9W7U2"/>
<sequence length="261" mass="27964">MLAVFLAVVLIPFLSLLLAALQPAGTPLTGFAWPRGIHLENFGHAWSAAGFGTLLRSSAVIALSVVPAAVVCATLAGYALATMEVPGRGKLYAYLLLGLSIPVEVTVIPLYYDLRAVGLTNTVPGLALAEIGAFMPFGVFWMRAHFATMPRSLIEAARLDGASSWTTLWRVLMPSSRPAVTTLGVLYFVWSWNQFLLPLVLIQDPSRRTAPAGLGLFTGQYEVDVPLLAAATLIVIAPVVLVYLFFQRHFINGVLSGALKG</sequence>
<accession>D9W7U2</accession>
<keyword evidence="6 7" id="KW-0472">Membrane</keyword>
<feature type="transmembrane region" description="Helical" evidence="7">
    <location>
        <begin position="124"/>
        <end position="142"/>
    </location>
</feature>
<evidence type="ECO:0000259" key="8">
    <source>
        <dbReference type="PROSITE" id="PS50928"/>
    </source>
</evidence>
<feature type="domain" description="ABC transmembrane type-1" evidence="8">
    <location>
        <begin position="55"/>
        <end position="246"/>
    </location>
</feature>
<comment type="subcellular location">
    <subcellularLocation>
        <location evidence="1 7">Cell membrane</location>
        <topology evidence="1 7">Multi-pass membrane protein</topology>
    </subcellularLocation>
</comment>
<evidence type="ECO:0000256" key="5">
    <source>
        <dbReference type="ARBA" id="ARBA00022989"/>
    </source>
</evidence>
<dbReference type="GO" id="GO:0055085">
    <property type="term" value="P:transmembrane transport"/>
    <property type="evidence" value="ECO:0007669"/>
    <property type="project" value="InterPro"/>
</dbReference>
<evidence type="ECO:0000256" key="3">
    <source>
        <dbReference type="ARBA" id="ARBA00022475"/>
    </source>
</evidence>
<dbReference type="PANTHER" id="PTHR43744:SF12">
    <property type="entry name" value="ABC TRANSPORTER PERMEASE PROTEIN MG189-RELATED"/>
    <property type="match status" value="1"/>
</dbReference>
<proteinExistence type="inferred from homology"/>
<dbReference type="InterPro" id="IPR000515">
    <property type="entry name" value="MetI-like"/>
</dbReference>
<organism evidence="9 10">
    <name type="scientific">Streptomyces himastatinicus ATCC 53653</name>
    <dbReference type="NCBI Taxonomy" id="457427"/>
    <lineage>
        <taxon>Bacteria</taxon>
        <taxon>Bacillati</taxon>
        <taxon>Actinomycetota</taxon>
        <taxon>Actinomycetes</taxon>
        <taxon>Kitasatosporales</taxon>
        <taxon>Streptomycetaceae</taxon>
        <taxon>Streptomyces</taxon>
        <taxon>Streptomyces violaceusniger group</taxon>
    </lineage>
</organism>
<dbReference type="InterPro" id="IPR035906">
    <property type="entry name" value="MetI-like_sf"/>
</dbReference>
<keyword evidence="10" id="KW-1185">Reference proteome</keyword>
<evidence type="ECO:0000313" key="9">
    <source>
        <dbReference type="EMBL" id="EFL20476.1"/>
    </source>
</evidence>
<evidence type="ECO:0000256" key="4">
    <source>
        <dbReference type="ARBA" id="ARBA00022692"/>
    </source>
</evidence>
<dbReference type="OrthoDB" id="3521657at2"/>